<reference evidence="2 3" key="1">
    <citation type="journal article" date="2023" name="Commun. Biol.">
        <title>Genome analysis of Parmales, the sister group of diatoms, reveals the evolutionary specialization of diatoms from phago-mixotrophs to photoautotrophs.</title>
        <authorList>
            <person name="Ban H."/>
            <person name="Sato S."/>
            <person name="Yoshikawa S."/>
            <person name="Yamada K."/>
            <person name="Nakamura Y."/>
            <person name="Ichinomiya M."/>
            <person name="Sato N."/>
            <person name="Blanc-Mathieu R."/>
            <person name="Endo H."/>
            <person name="Kuwata A."/>
            <person name="Ogata H."/>
        </authorList>
    </citation>
    <scope>NUCLEOTIDE SEQUENCE [LARGE SCALE GENOMIC DNA]</scope>
</reference>
<name>A0ABQ6M8D2_9STRA</name>
<evidence type="ECO:0000313" key="2">
    <source>
        <dbReference type="EMBL" id="GMI21466.1"/>
    </source>
</evidence>
<feature type="domain" description="EF-hand" evidence="1">
    <location>
        <begin position="69"/>
        <end position="107"/>
    </location>
</feature>
<feature type="non-terminal residue" evidence="2">
    <location>
        <position position="136"/>
    </location>
</feature>
<dbReference type="EMBL" id="BRYB01003832">
    <property type="protein sequence ID" value="GMI21466.1"/>
    <property type="molecule type" value="Genomic_DNA"/>
</dbReference>
<protein>
    <recommendedName>
        <fullName evidence="1">EF-hand domain-containing protein</fullName>
    </recommendedName>
</protein>
<gene>
    <name evidence="2" type="ORF">TeGR_g936</name>
</gene>
<dbReference type="InterPro" id="IPR002048">
    <property type="entry name" value="EF_hand_dom"/>
</dbReference>
<sequence>TQFAKRAFSVMDFEGGKHETEKEVRMKLKRSKSTMLGHGKKSAKAGARWKPELVKQMVRTIHPSSNPAVADKEAAKLMGMMDKDADGSDGYVTFKEFEKAHRRLGTVLYPAFMLQKTIREKAMSKRFWNKATKKRE</sequence>
<dbReference type="PROSITE" id="PS50222">
    <property type="entry name" value="EF_HAND_2"/>
    <property type="match status" value="1"/>
</dbReference>
<dbReference type="Gene3D" id="1.10.238.10">
    <property type="entry name" value="EF-hand"/>
    <property type="match status" value="1"/>
</dbReference>
<evidence type="ECO:0000259" key="1">
    <source>
        <dbReference type="PROSITE" id="PS50222"/>
    </source>
</evidence>
<dbReference type="Proteomes" id="UP001165060">
    <property type="component" value="Unassembled WGS sequence"/>
</dbReference>
<feature type="non-terminal residue" evidence="2">
    <location>
        <position position="1"/>
    </location>
</feature>
<organism evidence="2 3">
    <name type="scientific">Tetraparma gracilis</name>
    <dbReference type="NCBI Taxonomy" id="2962635"/>
    <lineage>
        <taxon>Eukaryota</taxon>
        <taxon>Sar</taxon>
        <taxon>Stramenopiles</taxon>
        <taxon>Ochrophyta</taxon>
        <taxon>Bolidophyceae</taxon>
        <taxon>Parmales</taxon>
        <taxon>Triparmaceae</taxon>
        <taxon>Tetraparma</taxon>
    </lineage>
</organism>
<keyword evidence="3" id="KW-1185">Reference proteome</keyword>
<dbReference type="InterPro" id="IPR011992">
    <property type="entry name" value="EF-hand-dom_pair"/>
</dbReference>
<accession>A0ABQ6M8D2</accession>
<comment type="caution">
    <text evidence="2">The sequence shown here is derived from an EMBL/GenBank/DDBJ whole genome shotgun (WGS) entry which is preliminary data.</text>
</comment>
<proteinExistence type="predicted"/>
<evidence type="ECO:0000313" key="3">
    <source>
        <dbReference type="Proteomes" id="UP001165060"/>
    </source>
</evidence>
<dbReference type="SUPFAM" id="SSF47473">
    <property type="entry name" value="EF-hand"/>
    <property type="match status" value="1"/>
</dbReference>